<name>A0ABD2NJL0_9CUCU</name>
<dbReference type="Proteomes" id="UP001516400">
    <property type="component" value="Unassembled WGS sequence"/>
</dbReference>
<organism evidence="2 3">
    <name type="scientific">Cryptolaemus montrouzieri</name>
    <dbReference type="NCBI Taxonomy" id="559131"/>
    <lineage>
        <taxon>Eukaryota</taxon>
        <taxon>Metazoa</taxon>
        <taxon>Ecdysozoa</taxon>
        <taxon>Arthropoda</taxon>
        <taxon>Hexapoda</taxon>
        <taxon>Insecta</taxon>
        <taxon>Pterygota</taxon>
        <taxon>Neoptera</taxon>
        <taxon>Endopterygota</taxon>
        <taxon>Coleoptera</taxon>
        <taxon>Polyphaga</taxon>
        <taxon>Cucujiformia</taxon>
        <taxon>Coccinelloidea</taxon>
        <taxon>Coccinellidae</taxon>
        <taxon>Scymninae</taxon>
        <taxon>Scymnini</taxon>
        <taxon>Cryptolaemus</taxon>
    </lineage>
</organism>
<protein>
    <submittedName>
        <fullName evidence="2">Uncharacterized protein</fullName>
    </submittedName>
</protein>
<dbReference type="EMBL" id="JABFTP020000124">
    <property type="protein sequence ID" value="KAL3278956.1"/>
    <property type="molecule type" value="Genomic_DNA"/>
</dbReference>
<feature type="compositionally biased region" description="Basic and acidic residues" evidence="1">
    <location>
        <begin position="13"/>
        <end position="24"/>
    </location>
</feature>
<proteinExistence type="predicted"/>
<sequence>MGVTGTTKVVQPVDDKNDTEKTADEQTNVSNELNTYWMDIDDYASEDNKKNRIGVETDDIFEKNKQVIRLPQKKKNRINMVTDMLHELMMNRKDIKREQRKS</sequence>
<dbReference type="AlphaFoldDB" id="A0ABD2NJL0"/>
<keyword evidence="3" id="KW-1185">Reference proteome</keyword>
<gene>
    <name evidence="2" type="ORF">HHI36_016474</name>
</gene>
<evidence type="ECO:0000256" key="1">
    <source>
        <dbReference type="SAM" id="MobiDB-lite"/>
    </source>
</evidence>
<feature type="region of interest" description="Disordered" evidence="1">
    <location>
        <begin position="1"/>
        <end position="30"/>
    </location>
</feature>
<comment type="caution">
    <text evidence="2">The sequence shown here is derived from an EMBL/GenBank/DDBJ whole genome shotgun (WGS) entry which is preliminary data.</text>
</comment>
<evidence type="ECO:0000313" key="2">
    <source>
        <dbReference type="EMBL" id="KAL3278956.1"/>
    </source>
</evidence>
<accession>A0ABD2NJL0</accession>
<evidence type="ECO:0000313" key="3">
    <source>
        <dbReference type="Proteomes" id="UP001516400"/>
    </source>
</evidence>
<reference evidence="2 3" key="1">
    <citation type="journal article" date="2021" name="BMC Biol.">
        <title>Horizontally acquired antibacterial genes associated with adaptive radiation of ladybird beetles.</title>
        <authorList>
            <person name="Li H.S."/>
            <person name="Tang X.F."/>
            <person name="Huang Y.H."/>
            <person name="Xu Z.Y."/>
            <person name="Chen M.L."/>
            <person name="Du X.Y."/>
            <person name="Qiu B.Y."/>
            <person name="Chen P.T."/>
            <person name="Zhang W."/>
            <person name="Slipinski A."/>
            <person name="Escalona H.E."/>
            <person name="Waterhouse R.M."/>
            <person name="Zwick A."/>
            <person name="Pang H."/>
        </authorList>
    </citation>
    <scope>NUCLEOTIDE SEQUENCE [LARGE SCALE GENOMIC DNA]</scope>
    <source>
        <strain evidence="2">SYSU2018</strain>
    </source>
</reference>